<comment type="similarity">
    <text evidence="1">Belongs to the WD repeat ATG16 family.</text>
</comment>
<feature type="repeat" description="WD" evidence="4">
    <location>
        <begin position="485"/>
        <end position="513"/>
    </location>
</feature>
<feature type="repeat" description="WD" evidence="4">
    <location>
        <begin position="301"/>
        <end position="342"/>
    </location>
</feature>
<dbReference type="GO" id="GO:0034274">
    <property type="term" value="C:Atg12-Atg5-Atg16 complex"/>
    <property type="evidence" value="ECO:0007669"/>
    <property type="project" value="TreeGrafter"/>
</dbReference>
<dbReference type="InterPro" id="IPR015943">
    <property type="entry name" value="WD40/YVTN_repeat-like_dom_sf"/>
</dbReference>
<dbReference type="InterPro" id="IPR013923">
    <property type="entry name" value="Autophagy-rel_prot_16_dom"/>
</dbReference>
<keyword evidence="5" id="KW-0175">Coiled coil</keyword>
<evidence type="ECO:0000313" key="8">
    <source>
        <dbReference type="WBParaSite" id="Pan_g7596.t1"/>
    </source>
</evidence>
<dbReference type="Pfam" id="PF08614">
    <property type="entry name" value="ATG16"/>
    <property type="match status" value="1"/>
</dbReference>
<proteinExistence type="inferred from homology"/>
<keyword evidence="3" id="KW-0677">Repeat</keyword>
<evidence type="ECO:0000256" key="1">
    <source>
        <dbReference type="ARBA" id="ARBA00009271"/>
    </source>
</evidence>
<feature type="repeat" description="WD" evidence="4">
    <location>
        <begin position="517"/>
        <end position="549"/>
    </location>
</feature>
<feature type="repeat" description="WD" evidence="4">
    <location>
        <begin position="343"/>
        <end position="384"/>
    </location>
</feature>
<reference evidence="7" key="1">
    <citation type="journal article" date="2013" name="Genetics">
        <title>The draft genome and transcriptome of Panagrellus redivivus are shaped by the harsh demands of a free-living lifestyle.</title>
        <authorList>
            <person name="Srinivasan J."/>
            <person name="Dillman A.R."/>
            <person name="Macchietto M.G."/>
            <person name="Heikkinen L."/>
            <person name="Lakso M."/>
            <person name="Fracchia K.M."/>
            <person name="Antoshechkin I."/>
            <person name="Mortazavi A."/>
            <person name="Wong G."/>
            <person name="Sternberg P.W."/>
        </authorList>
    </citation>
    <scope>NUCLEOTIDE SEQUENCE [LARGE SCALE GENOMIC DNA]</scope>
    <source>
        <strain evidence="7">MT8872</strain>
    </source>
</reference>
<dbReference type="InterPro" id="IPR020472">
    <property type="entry name" value="WD40_PAC1"/>
</dbReference>
<dbReference type="Proteomes" id="UP000492821">
    <property type="component" value="Unassembled WGS sequence"/>
</dbReference>
<feature type="coiled-coil region" evidence="5">
    <location>
        <begin position="91"/>
        <end position="139"/>
    </location>
</feature>
<dbReference type="PROSITE" id="PS50082">
    <property type="entry name" value="WD_REPEATS_2"/>
    <property type="match status" value="4"/>
</dbReference>
<dbReference type="SUPFAM" id="SSF50978">
    <property type="entry name" value="WD40 repeat-like"/>
    <property type="match status" value="1"/>
</dbReference>
<reference evidence="8" key="2">
    <citation type="submission" date="2020-10" db="UniProtKB">
        <authorList>
            <consortium name="WormBaseParasite"/>
        </authorList>
    </citation>
    <scope>IDENTIFICATION</scope>
</reference>
<dbReference type="InterPro" id="IPR036322">
    <property type="entry name" value="WD40_repeat_dom_sf"/>
</dbReference>
<dbReference type="GO" id="GO:0034045">
    <property type="term" value="C:phagophore assembly site membrane"/>
    <property type="evidence" value="ECO:0007669"/>
    <property type="project" value="TreeGrafter"/>
</dbReference>
<dbReference type="InterPro" id="IPR001680">
    <property type="entry name" value="WD40_rpt"/>
</dbReference>
<evidence type="ECO:0000313" key="7">
    <source>
        <dbReference type="Proteomes" id="UP000492821"/>
    </source>
</evidence>
<name>A0A7E4W8P3_PANRE</name>
<organism evidence="7 8">
    <name type="scientific">Panagrellus redivivus</name>
    <name type="common">Microworm</name>
    <dbReference type="NCBI Taxonomy" id="6233"/>
    <lineage>
        <taxon>Eukaryota</taxon>
        <taxon>Metazoa</taxon>
        <taxon>Ecdysozoa</taxon>
        <taxon>Nematoda</taxon>
        <taxon>Chromadorea</taxon>
        <taxon>Rhabditida</taxon>
        <taxon>Tylenchina</taxon>
        <taxon>Panagrolaimomorpha</taxon>
        <taxon>Panagrolaimoidea</taxon>
        <taxon>Panagrolaimidae</taxon>
        <taxon>Panagrellus</taxon>
    </lineage>
</organism>
<keyword evidence="7" id="KW-1185">Reference proteome</keyword>
<dbReference type="GO" id="GO:0000421">
    <property type="term" value="C:autophagosome membrane"/>
    <property type="evidence" value="ECO:0007669"/>
    <property type="project" value="TreeGrafter"/>
</dbReference>
<dbReference type="Pfam" id="PF00400">
    <property type="entry name" value="WD40"/>
    <property type="match status" value="4"/>
</dbReference>
<dbReference type="PRINTS" id="PR00320">
    <property type="entry name" value="GPROTEINBRPT"/>
</dbReference>
<dbReference type="InterPro" id="IPR045160">
    <property type="entry name" value="ATG16"/>
</dbReference>
<dbReference type="PROSITE" id="PS00678">
    <property type="entry name" value="WD_REPEATS_1"/>
    <property type="match status" value="1"/>
</dbReference>
<dbReference type="Gene3D" id="2.130.10.10">
    <property type="entry name" value="YVTN repeat-like/Quinoprotein amine dehydrogenase"/>
    <property type="match status" value="1"/>
</dbReference>
<evidence type="ECO:0000259" key="6">
    <source>
        <dbReference type="Pfam" id="PF08614"/>
    </source>
</evidence>
<keyword evidence="2 4" id="KW-0853">WD repeat</keyword>
<dbReference type="GO" id="GO:0000045">
    <property type="term" value="P:autophagosome assembly"/>
    <property type="evidence" value="ECO:0007669"/>
    <property type="project" value="InterPro"/>
</dbReference>
<dbReference type="WBParaSite" id="Pan_g7596.t1">
    <property type="protein sequence ID" value="Pan_g7596.t1"/>
    <property type="gene ID" value="Pan_g7596"/>
</dbReference>
<evidence type="ECO:0000256" key="3">
    <source>
        <dbReference type="ARBA" id="ARBA00022737"/>
    </source>
</evidence>
<dbReference type="SMART" id="SM00320">
    <property type="entry name" value="WD40"/>
    <property type="match status" value="7"/>
</dbReference>
<dbReference type="PANTHER" id="PTHR19878">
    <property type="entry name" value="AUTOPHAGY PROTEIN 16-LIKE"/>
    <property type="match status" value="1"/>
</dbReference>
<dbReference type="AlphaFoldDB" id="A0A7E4W8P3"/>
<dbReference type="GO" id="GO:0043495">
    <property type="term" value="F:protein-membrane adaptor activity"/>
    <property type="evidence" value="ECO:0007669"/>
    <property type="project" value="TreeGrafter"/>
</dbReference>
<evidence type="ECO:0000256" key="4">
    <source>
        <dbReference type="PROSITE-ProRule" id="PRU00221"/>
    </source>
</evidence>
<sequence length="549" mass="61926">MSQDFRTTVLCSLQQRNRQAAQFERIIQSCHELHNSVNSLAAQNSKYRGMHRNASVSEGPSGLDQDTDKVITLQSELDRIYRLKAINDQDLIDARKRVDELQKELSSVTSERDDYKSQVEILEKRLQKARTMIVDLENIKHTISDENTALHMTLSALEQKYMTADSERCELIDRLKNYKMMEIEAINKLNDAEAERVKQKKQSLLADAIADLPPIGSDGPVPDSTLTDSFEVLGVDGAEPAFEASYDSVPNRCMYKAAIEASEIHDVMWHASGNSFFTAGNDKKIVHWNYRNDMCTQKATYVGCSQTVTRIDIDSDNRYLLGASADHSIRLWTLEDQRLRTAFTGHTDKVSSARFAHGSRQILSGSNDRTLKTWDVMTGRCLRTYFPGSIILDVSSNDRSFAPLISSHCDRKVRFWDTRDNAPCRVLECESKVTSICNVPDGNSILMMSRDDTLNLFDLRRFEIEHSYSTDDFRIASDTSRCCISPNGSYVAAGSSDGRVFVWDTLTTKLQTTLPKNLSDGGGILSVAWHPQGRRILSGDRKKQICVWG</sequence>
<dbReference type="InterPro" id="IPR019775">
    <property type="entry name" value="WD40_repeat_CS"/>
</dbReference>
<accession>A0A7E4W8P3</accession>
<evidence type="ECO:0000256" key="5">
    <source>
        <dbReference type="SAM" id="Coils"/>
    </source>
</evidence>
<dbReference type="PROSITE" id="PS50294">
    <property type="entry name" value="WD_REPEATS_REGION"/>
    <property type="match status" value="3"/>
</dbReference>
<protein>
    <submittedName>
        <fullName evidence="8">ATG16 domain-containing protein</fullName>
    </submittedName>
</protein>
<feature type="domain" description="Autophagy-related protein 16" evidence="6">
    <location>
        <begin position="10"/>
        <end position="187"/>
    </location>
</feature>
<dbReference type="PANTHER" id="PTHR19878:SF8">
    <property type="entry name" value="AUTOPHAGY-RELATED 16, ISOFORM F"/>
    <property type="match status" value="1"/>
</dbReference>
<dbReference type="CDD" id="cd00200">
    <property type="entry name" value="WD40"/>
    <property type="match status" value="1"/>
</dbReference>
<evidence type="ECO:0000256" key="2">
    <source>
        <dbReference type="ARBA" id="ARBA00022574"/>
    </source>
</evidence>